<accession>A0A6J4HLK7</accession>
<evidence type="ECO:0000313" key="2">
    <source>
        <dbReference type="EMBL" id="CAA9224681.1"/>
    </source>
</evidence>
<dbReference type="Pfam" id="PF02310">
    <property type="entry name" value="B12-binding"/>
    <property type="match status" value="1"/>
</dbReference>
<protein>
    <recommendedName>
        <fullName evidence="1">B12-binding domain-containing protein</fullName>
    </recommendedName>
</protein>
<dbReference type="NCBIfam" id="TIGR01764">
    <property type="entry name" value="excise"/>
    <property type="match status" value="1"/>
</dbReference>
<dbReference type="GO" id="GO:0003677">
    <property type="term" value="F:DNA binding"/>
    <property type="evidence" value="ECO:0007669"/>
    <property type="project" value="InterPro"/>
</dbReference>
<dbReference type="PROSITE" id="PS51332">
    <property type="entry name" value="B12_BINDING"/>
    <property type="match status" value="1"/>
</dbReference>
<gene>
    <name evidence="2" type="ORF">AVDCRST_MAG50-767</name>
</gene>
<feature type="domain" description="B12-binding" evidence="1">
    <location>
        <begin position="149"/>
        <end position="251"/>
    </location>
</feature>
<evidence type="ECO:0000259" key="1">
    <source>
        <dbReference type="PROSITE" id="PS51332"/>
    </source>
</evidence>
<organism evidence="2">
    <name type="scientific">uncultured Acidimicrobiales bacterium</name>
    <dbReference type="NCBI Taxonomy" id="310071"/>
    <lineage>
        <taxon>Bacteria</taxon>
        <taxon>Bacillati</taxon>
        <taxon>Actinomycetota</taxon>
        <taxon>Acidimicrobiia</taxon>
        <taxon>Acidimicrobiales</taxon>
        <taxon>environmental samples</taxon>
    </lineage>
</organism>
<proteinExistence type="predicted"/>
<dbReference type="Pfam" id="PF02607">
    <property type="entry name" value="B12-binding_2"/>
    <property type="match status" value="1"/>
</dbReference>
<dbReference type="Pfam" id="PF12728">
    <property type="entry name" value="HTH_17"/>
    <property type="match status" value="1"/>
</dbReference>
<dbReference type="GO" id="GO:0031419">
    <property type="term" value="F:cobalamin binding"/>
    <property type="evidence" value="ECO:0007669"/>
    <property type="project" value="InterPro"/>
</dbReference>
<dbReference type="InterPro" id="IPR006158">
    <property type="entry name" value="Cobalamin-bd"/>
</dbReference>
<dbReference type="InterPro" id="IPR036724">
    <property type="entry name" value="Cobalamin-bd_sf"/>
</dbReference>
<dbReference type="InterPro" id="IPR036594">
    <property type="entry name" value="Meth_synthase_dom"/>
</dbReference>
<sequence>MDLPTAAERLGVHYQTAYRWVRDGRLPAVKRGAGYDVEEEAVRRLDEARRQPVPPPRETQVRDWDAQADRLYGLLIAGDELGARQAVDRLSSGGVKVLLLCERLFTPVLARIGNDWASGAISVAEEHRASAMCERLLSRVAEHPRGRPRGVCVVATAEGEEHGLPAVMATTVLRADRWQVHHLSTQVPVDDLIELASAVKADFVVLSAARPETVAAAKAAADTITGVAGLPVYVGTPGASLRQLLACARDD</sequence>
<dbReference type="AlphaFoldDB" id="A0A6J4HLK7"/>
<dbReference type="InterPro" id="IPR010093">
    <property type="entry name" value="SinI_DNA-bd"/>
</dbReference>
<dbReference type="SUPFAM" id="SSF52242">
    <property type="entry name" value="Cobalamin (vitamin B12)-binding domain"/>
    <property type="match status" value="1"/>
</dbReference>
<dbReference type="GO" id="GO:0046872">
    <property type="term" value="F:metal ion binding"/>
    <property type="evidence" value="ECO:0007669"/>
    <property type="project" value="InterPro"/>
</dbReference>
<name>A0A6J4HLK7_9ACTN</name>
<reference evidence="2" key="1">
    <citation type="submission" date="2020-02" db="EMBL/GenBank/DDBJ databases">
        <authorList>
            <person name="Meier V. D."/>
        </authorList>
    </citation>
    <scope>NUCLEOTIDE SEQUENCE</scope>
    <source>
        <strain evidence="2">AVDCRST_MAG50</strain>
    </source>
</reference>
<dbReference type="InterPro" id="IPR041657">
    <property type="entry name" value="HTH_17"/>
</dbReference>
<dbReference type="Gene3D" id="3.40.50.280">
    <property type="entry name" value="Cobalamin-binding domain"/>
    <property type="match status" value="1"/>
</dbReference>
<dbReference type="InterPro" id="IPR003759">
    <property type="entry name" value="Cbl-bd_cap"/>
</dbReference>
<dbReference type="InterPro" id="IPR009061">
    <property type="entry name" value="DNA-bd_dom_put_sf"/>
</dbReference>
<dbReference type="EMBL" id="CADCTF010000039">
    <property type="protein sequence ID" value="CAA9224681.1"/>
    <property type="molecule type" value="Genomic_DNA"/>
</dbReference>
<dbReference type="Gene3D" id="1.10.1240.10">
    <property type="entry name" value="Methionine synthase domain"/>
    <property type="match status" value="1"/>
</dbReference>
<dbReference type="SUPFAM" id="SSF46955">
    <property type="entry name" value="Putative DNA-binding domain"/>
    <property type="match status" value="1"/>
</dbReference>